<sequence>MDSVITFHVSHSHLFPGAVLRLQDGQELPTGVAECLLVFSDESEAEAELIPAHGTETSTETTAGHLQVSTYTTGAGTPIGAKNWHLSKTTSGELKVTRRTGNDS</sequence>
<dbReference type="STRING" id="1404245.CGLY_05570"/>
<dbReference type="KEGG" id="cgy:CGLY_05570"/>
<dbReference type="RefSeq" id="WP_038547197.1">
    <property type="nucleotide sequence ID" value="NZ_CP006842.1"/>
</dbReference>
<evidence type="ECO:0000313" key="1">
    <source>
        <dbReference type="EMBL" id="AHW63562.1"/>
    </source>
</evidence>
<evidence type="ECO:0000313" key="2">
    <source>
        <dbReference type="Proteomes" id="UP000023703"/>
    </source>
</evidence>
<dbReference type="AlphaFoldDB" id="X5DSC4"/>
<accession>X5DSC4</accession>
<dbReference type="EMBL" id="CP006842">
    <property type="protein sequence ID" value="AHW63562.1"/>
    <property type="molecule type" value="Genomic_DNA"/>
</dbReference>
<dbReference type="OrthoDB" id="8944071at2"/>
<reference evidence="1 2" key="1">
    <citation type="journal article" date="2015" name="Int. J. Syst. Evol. Microbiol.">
        <title>Revisiting Corynebacterium glyciniphilum (ex Kubota et al., 1972) sp. nov., nom. rev., isolated from putrefied banana.</title>
        <authorList>
            <person name="Al-Dilaimi A."/>
            <person name="Bednarz H."/>
            <person name="Lomker A."/>
            <person name="Niehaus K."/>
            <person name="Kalinowski J."/>
            <person name="Ruckert C."/>
        </authorList>
    </citation>
    <scope>NUCLEOTIDE SEQUENCE [LARGE SCALE GENOMIC DNA]</scope>
    <source>
        <strain evidence="1">AJ 3170</strain>
    </source>
</reference>
<gene>
    <name evidence="1" type="ORF">CGLY_05570</name>
</gene>
<protein>
    <submittedName>
        <fullName evidence="1">Uncharacterized protein</fullName>
    </submittedName>
</protein>
<keyword evidence="2" id="KW-1185">Reference proteome</keyword>
<dbReference type="HOGENOM" id="CLU_2245408_0_0_11"/>
<dbReference type="Proteomes" id="UP000023703">
    <property type="component" value="Chromosome"/>
</dbReference>
<organism evidence="1 2">
    <name type="scientific">Corynebacterium glyciniphilum AJ 3170</name>
    <dbReference type="NCBI Taxonomy" id="1404245"/>
    <lineage>
        <taxon>Bacteria</taxon>
        <taxon>Bacillati</taxon>
        <taxon>Actinomycetota</taxon>
        <taxon>Actinomycetes</taxon>
        <taxon>Mycobacteriales</taxon>
        <taxon>Corynebacteriaceae</taxon>
        <taxon>Corynebacterium</taxon>
    </lineage>
</organism>
<proteinExistence type="predicted"/>
<name>X5DSC4_9CORY</name>